<keyword evidence="1" id="KW-1133">Transmembrane helix</keyword>
<dbReference type="Proteomes" id="UP000176409">
    <property type="component" value="Unassembled WGS sequence"/>
</dbReference>
<reference evidence="2 3" key="1">
    <citation type="journal article" date="2016" name="Nat. Commun.">
        <title>Thousands of microbial genomes shed light on interconnected biogeochemical processes in an aquifer system.</title>
        <authorList>
            <person name="Anantharaman K."/>
            <person name="Brown C.T."/>
            <person name="Hug L.A."/>
            <person name="Sharon I."/>
            <person name="Castelle C.J."/>
            <person name="Probst A.J."/>
            <person name="Thomas B.C."/>
            <person name="Singh A."/>
            <person name="Wilkins M.J."/>
            <person name="Karaoz U."/>
            <person name="Brodie E.L."/>
            <person name="Williams K.H."/>
            <person name="Hubbard S.S."/>
            <person name="Banfield J.F."/>
        </authorList>
    </citation>
    <scope>NUCLEOTIDE SEQUENCE [LARGE SCALE GENOMIC DNA]</scope>
</reference>
<keyword evidence="1" id="KW-0472">Membrane</keyword>
<proteinExistence type="predicted"/>
<sequence>MTTRPIITYHVQHVTSYWHSIAANWIVSTATKLVLVLTALSVLCILWRWKLLPSEVPFWYGKPWGADRLASPYWLFTLPLTSLSVLVVNAMISLYVTIDYLVFTQILFLTSTLVSILSFVTLIKILFLVT</sequence>
<keyword evidence="1" id="KW-0812">Transmembrane</keyword>
<protein>
    <recommendedName>
        <fullName evidence="4">DUF1648 domain-containing protein</fullName>
    </recommendedName>
</protein>
<name>A0A1F6AYQ0_9BACT</name>
<accession>A0A1F6AYQ0</accession>
<comment type="caution">
    <text evidence="2">The sequence shown here is derived from an EMBL/GenBank/DDBJ whole genome shotgun (WGS) entry which is preliminary data.</text>
</comment>
<evidence type="ECO:0000313" key="3">
    <source>
        <dbReference type="Proteomes" id="UP000176409"/>
    </source>
</evidence>
<dbReference type="STRING" id="1798396.A2973_00370"/>
<gene>
    <name evidence="2" type="ORF">A2973_00370</name>
</gene>
<organism evidence="2 3">
    <name type="scientific">Candidatus Gottesmanbacteria bacterium RIFCSPLOWO2_01_FULL_49_10</name>
    <dbReference type="NCBI Taxonomy" id="1798396"/>
    <lineage>
        <taxon>Bacteria</taxon>
        <taxon>Candidatus Gottesmaniibacteriota</taxon>
    </lineage>
</organism>
<dbReference type="AlphaFoldDB" id="A0A1F6AYQ0"/>
<feature type="transmembrane region" description="Helical" evidence="1">
    <location>
        <begin position="102"/>
        <end position="129"/>
    </location>
</feature>
<evidence type="ECO:0000313" key="2">
    <source>
        <dbReference type="EMBL" id="OGG29811.1"/>
    </source>
</evidence>
<evidence type="ECO:0008006" key="4">
    <source>
        <dbReference type="Google" id="ProtNLM"/>
    </source>
</evidence>
<evidence type="ECO:0000256" key="1">
    <source>
        <dbReference type="SAM" id="Phobius"/>
    </source>
</evidence>
<feature type="transmembrane region" description="Helical" evidence="1">
    <location>
        <begin position="73"/>
        <end position="96"/>
    </location>
</feature>
<dbReference type="EMBL" id="MFJZ01000036">
    <property type="protein sequence ID" value="OGG29811.1"/>
    <property type="molecule type" value="Genomic_DNA"/>
</dbReference>